<feature type="region of interest" description="Disordered" evidence="1">
    <location>
        <begin position="227"/>
        <end position="287"/>
    </location>
</feature>
<protein>
    <submittedName>
        <fullName evidence="4">D-Ala-D-Ala carboxypeptidase family metallohydrolase</fullName>
    </submittedName>
</protein>
<evidence type="ECO:0000313" key="4">
    <source>
        <dbReference type="EMBL" id="MCZ4089381.1"/>
    </source>
</evidence>
<gene>
    <name evidence="4" type="ORF">O3W52_04700</name>
</gene>
<feature type="compositionally biased region" description="Polar residues" evidence="1">
    <location>
        <begin position="159"/>
        <end position="176"/>
    </location>
</feature>
<dbReference type="Proteomes" id="UP001079430">
    <property type="component" value="Unassembled WGS sequence"/>
</dbReference>
<name>A0ABT4KBQ9_9HYPH</name>
<dbReference type="GO" id="GO:0004180">
    <property type="term" value="F:carboxypeptidase activity"/>
    <property type="evidence" value="ECO:0007669"/>
    <property type="project" value="UniProtKB-KW"/>
</dbReference>
<organism evidence="4 5">
    <name type="scientific">Sinorhizobium psoraleae</name>
    <dbReference type="NCBI Taxonomy" id="520838"/>
    <lineage>
        <taxon>Bacteria</taxon>
        <taxon>Pseudomonadati</taxon>
        <taxon>Pseudomonadota</taxon>
        <taxon>Alphaproteobacteria</taxon>
        <taxon>Hyphomicrobiales</taxon>
        <taxon>Rhizobiaceae</taxon>
        <taxon>Sinorhizobium/Ensifer group</taxon>
        <taxon>Sinorhizobium</taxon>
    </lineage>
</organism>
<keyword evidence="4" id="KW-0378">Hydrolase</keyword>
<feature type="compositionally biased region" description="Basic and acidic residues" evidence="1">
    <location>
        <begin position="265"/>
        <end position="280"/>
    </location>
</feature>
<evidence type="ECO:0000256" key="1">
    <source>
        <dbReference type="SAM" id="MobiDB-lite"/>
    </source>
</evidence>
<dbReference type="Gene3D" id="3.30.1380.10">
    <property type="match status" value="1"/>
</dbReference>
<keyword evidence="4" id="KW-0121">Carboxypeptidase</keyword>
<keyword evidence="4" id="KW-0645">Protease</keyword>
<feature type="compositionally biased region" description="Low complexity" evidence="1">
    <location>
        <begin position="62"/>
        <end position="72"/>
    </location>
</feature>
<keyword evidence="2" id="KW-0732">Signal</keyword>
<feature type="domain" description="Peptidase M15A C-terminal" evidence="3">
    <location>
        <begin position="334"/>
        <end position="433"/>
    </location>
</feature>
<evidence type="ECO:0000259" key="3">
    <source>
        <dbReference type="Pfam" id="PF08291"/>
    </source>
</evidence>
<feature type="region of interest" description="Disordered" evidence="1">
    <location>
        <begin position="34"/>
        <end position="95"/>
    </location>
</feature>
<evidence type="ECO:0000313" key="5">
    <source>
        <dbReference type="Proteomes" id="UP001079430"/>
    </source>
</evidence>
<comment type="caution">
    <text evidence="4">The sequence shown here is derived from an EMBL/GenBank/DDBJ whole genome shotgun (WGS) entry which is preliminary data.</text>
</comment>
<feature type="signal peptide" evidence="2">
    <location>
        <begin position="1"/>
        <end position="27"/>
    </location>
</feature>
<evidence type="ECO:0000256" key="2">
    <source>
        <dbReference type="SAM" id="SignalP"/>
    </source>
</evidence>
<dbReference type="PROSITE" id="PS51257">
    <property type="entry name" value="PROKAR_LIPOPROTEIN"/>
    <property type="match status" value="1"/>
</dbReference>
<feature type="region of interest" description="Disordered" evidence="1">
    <location>
        <begin position="149"/>
        <end position="189"/>
    </location>
</feature>
<sequence>MQHLEAKCAFLTFGRAAALSVSLFALAGCMSSAGDETTASLKPQQSTTPSQTAEAEGDAGEAELAASSATGAQQAPGVAAQTGPEATQQALTMQGTGLRATSASIYGQNPAATAEGQNDADAAAVAAPGNGALPQPTAVNATTNSLFSNGQTMAEPAAPSQQGASNEAPTEAQTVAETAASGPATAEGNDIPVAVPLPLSAQAALSGKMPAELQPVEVTSVDPAALQQANPNQPVDPERKESETQETSKTWTLASLFAPKRKEKPRSDGERTARLSEKKTITASNARQPQVASLAYASLPGVNMNPLFSMEHEAHVADEEDAPVETAALSGLARLAPNGLILQTERVETGCFKPELLEMLKTVERHYGRKVMVTSGLRAIKVNRKRQSLHTQCAAADIQVKGVNKWELASFLRSIPGRGGVGTYCHTESVHIDIGPERDWNWRCRRRKG</sequence>
<reference evidence="4" key="1">
    <citation type="submission" date="2022-10" db="EMBL/GenBank/DDBJ databases">
        <title>Whole genome sequencing of three plant growth promoting bacteria isolated from Vachellia tortilis subsp. raddiana in Morocco.</title>
        <authorList>
            <person name="Hnini M."/>
            <person name="Zouagui R."/>
            <person name="Zouagui H."/>
            <person name="Chemao Elfihri M.-W."/>
            <person name="Ibrahimi A."/>
            <person name="Sbabou L."/>
            <person name="Aurag J."/>
        </authorList>
    </citation>
    <scope>NUCLEOTIDE SEQUENCE</scope>
    <source>
        <strain evidence="4">LMR678</strain>
    </source>
</reference>
<dbReference type="Pfam" id="PF08291">
    <property type="entry name" value="Peptidase_M15_3"/>
    <property type="match status" value="1"/>
</dbReference>
<accession>A0ABT4KBQ9</accession>
<proteinExistence type="predicted"/>
<feature type="compositionally biased region" description="Polar residues" evidence="1">
    <location>
        <begin position="34"/>
        <end position="51"/>
    </location>
</feature>
<dbReference type="SUPFAM" id="SSF55166">
    <property type="entry name" value="Hedgehog/DD-peptidase"/>
    <property type="match status" value="1"/>
</dbReference>
<keyword evidence="5" id="KW-1185">Reference proteome</keyword>
<dbReference type="InterPro" id="IPR009045">
    <property type="entry name" value="Zn_M74/Hedgehog-like"/>
</dbReference>
<dbReference type="RefSeq" id="WP_269275989.1">
    <property type="nucleotide sequence ID" value="NZ_JAPVOI010000004.1"/>
</dbReference>
<feature type="chain" id="PRO_5045092833" evidence="2">
    <location>
        <begin position="28"/>
        <end position="449"/>
    </location>
</feature>
<dbReference type="EMBL" id="JAPVOI010000004">
    <property type="protein sequence ID" value="MCZ4089381.1"/>
    <property type="molecule type" value="Genomic_DNA"/>
</dbReference>
<feature type="compositionally biased region" description="Polar residues" evidence="1">
    <location>
        <begin position="84"/>
        <end position="95"/>
    </location>
</feature>
<dbReference type="InterPro" id="IPR013230">
    <property type="entry name" value="Peptidase_M15A_C"/>
</dbReference>